<dbReference type="EMBL" id="CP109019">
    <property type="protein sequence ID" value="WUT83352.1"/>
    <property type="molecule type" value="Genomic_DNA"/>
</dbReference>
<protein>
    <submittedName>
        <fullName evidence="1">Uncharacterized protein</fullName>
    </submittedName>
</protein>
<evidence type="ECO:0000313" key="1">
    <source>
        <dbReference type="EMBL" id="WUT83352.1"/>
    </source>
</evidence>
<reference evidence="1" key="1">
    <citation type="submission" date="2022-10" db="EMBL/GenBank/DDBJ databases">
        <title>The complete genomes of actinobacterial strains from the NBC collection.</title>
        <authorList>
            <person name="Joergensen T.S."/>
            <person name="Alvarez Arevalo M."/>
            <person name="Sterndorff E.B."/>
            <person name="Faurdal D."/>
            <person name="Vuksanovic O."/>
            <person name="Mourched A.-S."/>
            <person name="Charusanti P."/>
            <person name="Shaw S."/>
            <person name="Blin K."/>
            <person name="Weber T."/>
        </authorList>
    </citation>
    <scope>NUCLEOTIDE SEQUENCE</scope>
    <source>
        <strain evidence="1">NBC_00668</strain>
    </source>
</reference>
<name>A0ABZ1XKC1_9ACTN</name>
<dbReference type="RefSeq" id="WP_329398943.1">
    <property type="nucleotide sequence ID" value="NZ_CP109019.1"/>
</dbReference>
<keyword evidence="2" id="KW-1185">Reference proteome</keyword>
<proteinExistence type="predicted"/>
<gene>
    <name evidence="1" type="ORF">OG515_14645</name>
</gene>
<evidence type="ECO:0000313" key="2">
    <source>
        <dbReference type="Proteomes" id="UP001432060"/>
    </source>
</evidence>
<sequence>MELEELLKIMDRAAANLARLEEVGQVKPVTRTCIRPDSQRQPVIAIRLLEIPPLL</sequence>
<dbReference type="Proteomes" id="UP001432060">
    <property type="component" value="Chromosome"/>
</dbReference>
<accession>A0ABZ1XKC1</accession>
<organism evidence="1 2">
    <name type="scientific">Streptomyces melanogenes</name>
    <dbReference type="NCBI Taxonomy" id="67326"/>
    <lineage>
        <taxon>Bacteria</taxon>
        <taxon>Bacillati</taxon>
        <taxon>Actinomycetota</taxon>
        <taxon>Actinomycetes</taxon>
        <taxon>Kitasatosporales</taxon>
        <taxon>Streptomycetaceae</taxon>
        <taxon>Streptomyces</taxon>
    </lineage>
</organism>